<reference evidence="1 2" key="1">
    <citation type="submission" date="2020-07" db="EMBL/GenBank/DDBJ databases">
        <title>Vallitalea guaymasensis genome.</title>
        <authorList>
            <person name="Postec A."/>
        </authorList>
    </citation>
    <scope>NUCLEOTIDE SEQUENCE [LARGE SCALE GENOMIC DNA]</scope>
    <source>
        <strain evidence="1 2">Ra1766G1</strain>
    </source>
</reference>
<dbReference type="RefSeq" id="WP_113673790.1">
    <property type="nucleotide sequence ID" value="NZ_CAJXUH010000024.1"/>
</dbReference>
<dbReference type="AlphaFoldDB" id="A0A8J8MC74"/>
<gene>
    <name evidence="1" type="ORF">HYG85_15390</name>
</gene>
<sequence>MGCNNLNSCCGVGSAVLSGSNKSVQYGYTERSIELSGASGVFEIWDALNLNGLTGTVDIRGEIIPATTSVLINGINTTAITNNIFSRSIDPLNSVSIYATTSATTSIIASVIATAFDY</sequence>
<name>A0A8J8MC74_9FIRM</name>
<dbReference type="EMBL" id="CP058561">
    <property type="protein sequence ID" value="QUH30213.1"/>
    <property type="molecule type" value="Genomic_DNA"/>
</dbReference>
<evidence type="ECO:0000313" key="2">
    <source>
        <dbReference type="Proteomes" id="UP000677305"/>
    </source>
</evidence>
<organism evidence="1 2">
    <name type="scientific">Vallitalea guaymasensis</name>
    <dbReference type="NCBI Taxonomy" id="1185412"/>
    <lineage>
        <taxon>Bacteria</taxon>
        <taxon>Bacillati</taxon>
        <taxon>Bacillota</taxon>
        <taxon>Clostridia</taxon>
        <taxon>Lachnospirales</taxon>
        <taxon>Vallitaleaceae</taxon>
        <taxon>Vallitalea</taxon>
    </lineage>
</organism>
<proteinExistence type="predicted"/>
<dbReference type="KEGG" id="vgu:HYG85_15390"/>
<accession>A0A8J8MC74</accession>
<keyword evidence="2" id="KW-1185">Reference proteome</keyword>
<protein>
    <submittedName>
        <fullName evidence="1">Uncharacterized protein</fullName>
    </submittedName>
</protein>
<dbReference type="Proteomes" id="UP000677305">
    <property type="component" value="Chromosome"/>
</dbReference>
<evidence type="ECO:0000313" key="1">
    <source>
        <dbReference type="EMBL" id="QUH30213.1"/>
    </source>
</evidence>